<organism evidence="1 2">
    <name type="scientific">Luteimicrobium xylanilyticum</name>
    <dbReference type="NCBI Taxonomy" id="1133546"/>
    <lineage>
        <taxon>Bacteria</taxon>
        <taxon>Bacillati</taxon>
        <taxon>Actinomycetota</taxon>
        <taxon>Actinomycetes</taxon>
        <taxon>Micrococcales</taxon>
        <taxon>Luteimicrobium</taxon>
    </lineage>
</organism>
<keyword evidence="2" id="KW-1185">Reference proteome</keyword>
<dbReference type="AlphaFoldDB" id="A0A5P9QEV9"/>
<dbReference type="EMBL" id="CP045529">
    <property type="protein sequence ID" value="QFU99809.1"/>
    <property type="molecule type" value="Genomic_DNA"/>
</dbReference>
<name>A0A5P9QEV9_9MICO</name>
<proteinExistence type="predicted"/>
<protein>
    <submittedName>
        <fullName evidence="1">Uncharacterized protein</fullName>
    </submittedName>
</protein>
<accession>A0A5P9QEV9</accession>
<dbReference type="Proteomes" id="UP000326702">
    <property type="component" value="Chromosome"/>
</dbReference>
<gene>
    <name evidence="1" type="ORF">KDY119_03345</name>
</gene>
<sequence>MRTADAAIVYWDLVHSADVGGDEAATHLARFITNGSQ</sequence>
<dbReference type="KEGG" id="lxl:KDY119_03345"/>
<evidence type="ECO:0000313" key="2">
    <source>
        <dbReference type="Proteomes" id="UP000326702"/>
    </source>
</evidence>
<reference evidence="1 2" key="1">
    <citation type="submission" date="2019-10" db="EMBL/GenBank/DDBJ databases">
        <title>Genome sequence of Luteimicrobium xylanilyticum HY-24.</title>
        <authorList>
            <person name="Kim D.Y."/>
            <person name="Park H.-Y."/>
        </authorList>
    </citation>
    <scope>NUCLEOTIDE SEQUENCE [LARGE SCALE GENOMIC DNA]</scope>
    <source>
        <strain evidence="1 2">HY-24</strain>
    </source>
</reference>
<evidence type="ECO:0000313" key="1">
    <source>
        <dbReference type="EMBL" id="QFU99809.1"/>
    </source>
</evidence>